<reference evidence="1" key="1">
    <citation type="submission" date="2023-08" db="EMBL/GenBank/DDBJ databases">
        <title>Emergence of clinically-relevant ST2 carbapenem-resistant Acinetobacter baumannii strains in hospital sewages in Zhejiang, East of China.</title>
        <authorList>
            <person name="Kaichao C."/>
            <person name="Zhang R."/>
        </authorList>
    </citation>
    <scope>NUCLEOTIDE SEQUENCE</scope>
    <source>
        <strain evidence="1">M-RB-37</strain>
    </source>
</reference>
<dbReference type="Proteomes" id="UP001243844">
    <property type="component" value="Unassembled WGS sequence"/>
</dbReference>
<gene>
    <name evidence="1" type="ORF">RFH47_07410</name>
</gene>
<protein>
    <submittedName>
        <fullName evidence="1">Nucleoside-diphosphate sugar epimerase</fullName>
    </submittedName>
</protein>
<dbReference type="AlphaFoldDB" id="A0AAW8J920"/>
<organism evidence="1 2">
    <name type="scientific">Acinetobacter rudis</name>
    <dbReference type="NCBI Taxonomy" id="632955"/>
    <lineage>
        <taxon>Bacteria</taxon>
        <taxon>Pseudomonadati</taxon>
        <taxon>Pseudomonadota</taxon>
        <taxon>Gammaproteobacteria</taxon>
        <taxon>Moraxellales</taxon>
        <taxon>Moraxellaceae</taxon>
        <taxon>Acinetobacter</taxon>
    </lineage>
</organism>
<comment type="caution">
    <text evidence="1">The sequence shown here is derived from an EMBL/GenBank/DDBJ whole genome shotgun (WGS) entry which is preliminary data.</text>
</comment>
<sequence>MSNIIQHAVVIGATGLVGKQLITMLNQLNHCQKITAIVRKYEPEFEQYNKVKQIVCEDLTKLSAEQVVMCSHAFSCLGTTMKKAGSKAAFFQVDFNLNAHFARLFVGTEVHYLLVSALAAKADSLFFYNRVKGELENEVQQLGLAKVSIIRPSLLLGERKEQRLLEQGAQRLFTHLTKVLPQQFAFRPVTANQVAQILIGAAERQIENFLIYDNLAVQKTFQG</sequence>
<dbReference type="InterPro" id="IPR036291">
    <property type="entry name" value="NAD(P)-bd_dom_sf"/>
</dbReference>
<dbReference type="Pfam" id="PF08732">
    <property type="entry name" value="HIM1"/>
    <property type="match status" value="1"/>
</dbReference>
<accession>A0AAW8J920</accession>
<dbReference type="EMBL" id="JAVIDL010000011">
    <property type="protein sequence ID" value="MDQ8935553.1"/>
    <property type="molecule type" value="Genomic_DNA"/>
</dbReference>
<evidence type="ECO:0000313" key="2">
    <source>
        <dbReference type="Proteomes" id="UP001243844"/>
    </source>
</evidence>
<evidence type="ECO:0000313" key="1">
    <source>
        <dbReference type="EMBL" id="MDQ8935553.1"/>
    </source>
</evidence>
<proteinExistence type="predicted"/>
<dbReference type="Gene3D" id="3.40.50.720">
    <property type="entry name" value="NAD(P)-binding Rossmann-like Domain"/>
    <property type="match status" value="1"/>
</dbReference>
<dbReference type="RefSeq" id="WP_308975470.1">
    <property type="nucleotide sequence ID" value="NZ_JAVIDL010000011.1"/>
</dbReference>
<dbReference type="PANTHER" id="PTHR14097:SF7">
    <property type="entry name" value="OXIDOREDUCTASE HTATIP2"/>
    <property type="match status" value="1"/>
</dbReference>
<dbReference type="PANTHER" id="PTHR14097">
    <property type="entry name" value="OXIDOREDUCTASE HTATIP2"/>
    <property type="match status" value="1"/>
</dbReference>
<dbReference type="InterPro" id="IPR014843">
    <property type="entry name" value="Him1/Fmp52"/>
</dbReference>
<dbReference type="SUPFAM" id="SSF51735">
    <property type="entry name" value="NAD(P)-binding Rossmann-fold domains"/>
    <property type="match status" value="1"/>
</dbReference>
<name>A0AAW8J920_9GAMM</name>